<sequence>MHKNFYEDREASLRALDSCNIDMSKGDLQNGGCFAIRLGVVIDSRITFRQSSRSRRIKMLRNLVLHNSPPQTGQLHLSSLERPVPFERPPTISETPTTFLFFQKVYEIRP</sequence>
<evidence type="ECO:0000313" key="1">
    <source>
        <dbReference type="EMBL" id="KAF2268089.1"/>
    </source>
</evidence>
<dbReference type="Proteomes" id="UP000800093">
    <property type="component" value="Unassembled WGS sequence"/>
</dbReference>
<keyword evidence="2" id="KW-1185">Reference proteome</keyword>
<dbReference type="AlphaFoldDB" id="A0A9P4KFA7"/>
<evidence type="ECO:0000313" key="2">
    <source>
        <dbReference type="Proteomes" id="UP000800093"/>
    </source>
</evidence>
<accession>A0A9P4KFA7</accession>
<reference evidence="2" key="1">
    <citation type="journal article" date="2020" name="Stud. Mycol.">
        <title>101 Dothideomycetes genomes: A test case for predicting lifestyles and emergence of pathogens.</title>
        <authorList>
            <person name="Haridas S."/>
            <person name="Albert R."/>
            <person name="Binder M."/>
            <person name="Bloem J."/>
            <person name="LaButti K."/>
            <person name="Salamov A."/>
            <person name="Andreopoulos B."/>
            <person name="Baker S."/>
            <person name="Barry K."/>
            <person name="Bills G."/>
            <person name="Bluhm B."/>
            <person name="Cannon C."/>
            <person name="Castanera R."/>
            <person name="Culley D."/>
            <person name="Daum C."/>
            <person name="Ezra D."/>
            <person name="Gonzalez J."/>
            <person name="Henrissat B."/>
            <person name="Kuo A."/>
            <person name="Liang C."/>
            <person name="Lipzen A."/>
            <person name="Lutzoni F."/>
            <person name="Magnuson J."/>
            <person name="Mondo S."/>
            <person name="Nolan M."/>
            <person name="Ohm R."/>
            <person name="Pangilinan J."/>
            <person name="Park H.-J."/>
            <person name="Ramirez L."/>
            <person name="Alfaro M."/>
            <person name="Sun H."/>
            <person name="Tritt A."/>
            <person name="Yoshinaga Y."/>
            <person name="Zwiers L.-H."/>
            <person name="Turgeon B."/>
            <person name="Goodwin S."/>
            <person name="Spatafora J."/>
            <person name="Crous P."/>
            <person name="Grigoriev I."/>
        </authorList>
    </citation>
    <scope>NUCLEOTIDE SEQUENCE [LARGE SCALE GENOMIC DNA]</scope>
    <source>
        <strain evidence="2">CBS 304.66</strain>
    </source>
</reference>
<proteinExistence type="predicted"/>
<comment type="caution">
    <text evidence="1">The sequence shown here is derived from an EMBL/GenBank/DDBJ whole genome shotgun (WGS) entry which is preliminary data.</text>
</comment>
<name>A0A9P4KFA7_9PLEO</name>
<organism evidence="1 2">
    <name type="scientific">Lojkania enalia</name>
    <dbReference type="NCBI Taxonomy" id="147567"/>
    <lineage>
        <taxon>Eukaryota</taxon>
        <taxon>Fungi</taxon>
        <taxon>Dikarya</taxon>
        <taxon>Ascomycota</taxon>
        <taxon>Pezizomycotina</taxon>
        <taxon>Dothideomycetes</taxon>
        <taxon>Pleosporomycetidae</taxon>
        <taxon>Pleosporales</taxon>
        <taxon>Pleosporales incertae sedis</taxon>
        <taxon>Lojkania</taxon>
    </lineage>
</organism>
<gene>
    <name evidence="1" type="ORF">CC78DRAFT_613769</name>
</gene>
<protein>
    <submittedName>
        <fullName evidence="1">Uncharacterized protein</fullName>
    </submittedName>
</protein>
<dbReference type="EMBL" id="ML986588">
    <property type="protein sequence ID" value="KAF2268089.1"/>
    <property type="molecule type" value="Genomic_DNA"/>
</dbReference>